<gene>
    <name evidence="1" type="ORF">QE152_g5868</name>
</gene>
<reference evidence="1 2" key="1">
    <citation type="journal article" date="2024" name="BMC Genomics">
        <title>De novo assembly and annotation of Popillia japonica's genome with initial clues to its potential as an invasive pest.</title>
        <authorList>
            <person name="Cucini C."/>
            <person name="Boschi S."/>
            <person name="Funari R."/>
            <person name="Cardaioli E."/>
            <person name="Iannotti N."/>
            <person name="Marturano G."/>
            <person name="Paoli F."/>
            <person name="Bruttini M."/>
            <person name="Carapelli A."/>
            <person name="Frati F."/>
            <person name="Nardi F."/>
        </authorList>
    </citation>
    <scope>NUCLEOTIDE SEQUENCE [LARGE SCALE GENOMIC DNA]</scope>
    <source>
        <strain evidence="1">DMR45628</strain>
    </source>
</reference>
<proteinExistence type="predicted"/>
<protein>
    <submittedName>
        <fullName evidence="1">Uncharacterized protein</fullName>
    </submittedName>
</protein>
<organism evidence="1 2">
    <name type="scientific">Popillia japonica</name>
    <name type="common">Japanese beetle</name>
    <dbReference type="NCBI Taxonomy" id="7064"/>
    <lineage>
        <taxon>Eukaryota</taxon>
        <taxon>Metazoa</taxon>
        <taxon>Ecdysozoa</taxon>
        <taxon>Arthropoda</taxon>
        <taxon>Hexapoda</taxon>
        <taxon>Insecta</taxon>
        <taxon>Pterygota</taxon>
        <taxon>Neoptera</taxon>
        <taxon>Endopterygota</taxon>
        <taxon>Coleoptera</taxon>
        <taxon>Polyphaga</taxon>
        <taxon>Scarabaeiformia</taxon>
        <taxon>Scarabaeidae</taxon>
        <taxon>Rutelinae</taxon>
        <taxon>Popillia</taxon>
    </lineage>
</organism>
<dbReference type="Proteomes" id="UP001458880">
    <property type="component" value="Unassembled WGS sequence"/>
</dbReference>
<dbReference type="EMBL" id="JASPKY010000037">
    <property type="protein sequence ID" value="KAK9746777.1"/>
    <property type="molecule type" value="Genomic_DNA"/>
</dbReference>
<sequence length="104" mass="11962">MVVEKFISPALVTDWVFPNRQDYNLEVISKFVVEHGSNIFQWKNNIPAADLVNGLTAAGTTTFQQLIWSTVLQQLELQRSYSFNEHISKVFGYINNVILQSRKD</sequence>
<dbReference type="AlphaFoldDB" id="A0AAW1MHB5"/>
<keyword evidence="2" id="KW-1185">Reference proteome</keyword>
<comment type="caution">
    <text evidence="1">The sequence shown here is derived from an EMBL/GenBank/DDBJ whole genome shotgun (WGS) entry which is preliminary data.</text>
</comment>
<evidence type="ECO:0000313" key="1">
    <source>
        <dbReference type="EMBL" id="KAK9746777.1"/>
    </source>
</evidence>
<name>A0AAW1MHB5_POPJA</name>
<evidence type="ECO:0000313" key="2">
    <source>
        <dbReference type="Proteomes" id="UP001458880"/>
    </source>
</evidence>
<accession>A0AAW1MHB5</accession>